<dbReference type="Pfam" id="PF04127">
    <property type="entry name" value="DFP"/>
    <property type="match status" value="1"/>
</dbReference>
<name>A0A090LBZ7_STRRB</name>
<keyword evidence="3" id="KW-0436">Ligase</keyword>
<organism evidence="3">
    <name type="scientific">Strongyloides ratti</name>
    <name type="common">Parasitic roundworm</name>
    <dbReference type="NCBI Taxonomy" id="34506"/>
    <lineage>
        <taxon>Eukaryota</taxon>
        <taxon>Metazoa</taxon>
        <taxon>Ecdysozoa</taxon>
        <taxon>Nematoda</taxon>
        <taxon>Chromadorea</taxon>
        <taxon>Rhabditida</taxon>
        <taxon>Tylenchina</taxon>
        <taxon>Panagrolaimomorpha</taxon>
        <taxon>Strongyloidoidea</taxon>
        <taxon>Strongyloididae</taxon>
        <taxon>Strongyloides</taxon>
    </lineage>
</organism>
<dbReference type="STRING" id="34506.A0A090LBZ7"/>
<dbReference type="WBParaSite" id="SRAE_2000197000.1">
    <property type="protein sequence ID" value="SRAE_2000197000.1"/>
    <property type="gene ID" value="WBGene00262177"/>
</dbReference>
<dbReference type="OrthoDB" id="70224at2759"/>
<dbReference type="eggNOG" id="KOG2728">
    <property type="taxonomic scope" value="Eukaryota"/>
</dbReference>
<evidence type="ECO:0000259" key="2">
    <source>
        <dbReference type="Pfam" id="PF04127"/>
    </source>
</evidence>
<protein>
    <submittedName>
        <fullName evidence="3 5">Phosphopantothenate--cysteine ligase</fullName>
    </submittedName>
</protein>
<reference evidence="3 4" key="1">
    <citation type="submission" date="2014-09" db="EMBL/GenBank/DDBJ databases">
        <authorList>
            <person name="Martin A.A."/>
        </authorList>
    </citation>
    <scope>NUCLEOTIDE SEQUENCE</scope>
    <source>
        <strain evidence="4">ED321</strain>
        <strain evidence="3">ED321 Heterogonic</strain>
    </source>
</reference>
<evidence type="ECO:0000313" key="5">
    <source>
        <dbReference type="WBParaSite" id="SRAE_2000197000.1"/>
    </source>
</evidence>
<dbReference type="PANTHER" id="PTHR12290">
    <property type="entry name" value="CORNICHON-RELATED"/>
    <property type="match status" value="1"/>
</dbReference>
<evidence type="ECO:0000313" key="3">
    <source>
        <dbReference type="EMBL" id="CEF67306.1"/>
    </source>
</evidence>
<sequence>MSESISAKYYLQSNQLLKEFIEKNKGKKFVLITSGGTRVPIEKNTVRFIDNFSTGRRGSSSAEYFLKNNYCVIFLCRSNSSKPFDRLLENILDHLRVSENKTLILDNVDKKEHDKFLNVLEEKNKYKKNLFLINFMELFEYVEVLKSLLNILKPLKKDVIIYLAAAVSDFYIDEKDMPDHKIQSRNGEVNLKLTPVKKADIIELLGDNKESFLVTFKLETDEKLLYIKSKKSFEYYSHQVVVGNILSRRTSEIIIYTPKDNGELKEEIIKLNEVDIEKNVDIEEKLVQVLCKMHDQFKNE</sequence>
<dbReference type="OMA" id="LERYQHH"/>
<dbReference type="InterPro" id="IPR035929">
    <property type="entry name" value="CoaB-like_sf"/>
</dbReference>
<dbReference type="CTD" id="36379671"/>
<keyword evidence="4" id="KW-1185">Reference proteome</keyword>
<accession>A0A090LBZ7</accession>
<dbReference type="GO" id="GO:0015937">
    <property type="term" value="P:coenzyme A biosynthetic process"/>
    <property type="evidence" value="ECO:0007669"/>
    <property type="project" value="UniProtKB-ARBA"/>
</dbReference>
<dbReference type="SUPFAM" id="SSF102645">
    <property type="entry name" value="CoaB-like"/>
    <property type="match status" value="1"/>
</dbReference>
<comment type="similarity">
    <text evidence="1">Belongs to the PPC synthetase family.</text>
</comment>
<dbReference type="RefSeq" id="XP_024506506.1">
    <property type="nucleotide sequence ID" value="XM_024652984.1"/>
</dbReference>
<feature type="domain" description="DNA/pantothenate metabolism flavoprotein C-terminal" evidence="2">
    <location>
        <begin position="155"/>
        <end position="248"/>
    </location>
</feature>
<proteinExistence type="inferred from homology"/>
<dbReference type="EMBL" id="LN609529">
    <property type="protein sequence ID" value="CEF67306.1"/>
    <property type="molecule type" value="Genomic_DNA"/>
</dbReference>
<dbReference type="WormBase" id="SRAE_2000197000">
    <property type="protein sequence ID" value="SRP12315"/>
    <property type="gene ID" value="WBGene00262177"/>
</dbReference>
<dbReference type="InterPro" id="IPR007085">
    <property type="entry name" value="DNA/pantothenate-metab_flavo_C"/>
</dbReference>
<dbReference type="GO" id="GO:0016874">
    <property type="term" value="F:ligase activity"/>
    <property type="evidence" value="ECO:0007669"/>
    <property type="project" value="UniProtKB-KW"/>
</dbReference>
<evidence type="ECO:0000256" key="1">
    <source>
        <dbReference type="ARBA" id="ARBA00005703"/>
    </source>
</evidence>
<reference evidence="5" key="2">
    <citation type="submission" date="2020-12" db="UniProtKB">
        <authorList>
            <consortium name="WormBaseParasite"/>
        </authorList>
    </citation>
    <scope>IDENTIFICATION</scope>
</reference>
<evidence type="ECO:0000313" key="6">
    <source>
        <dbReference type="WormBase" id="SRAE_2000197000"/>
    </source>
</evidence>
<gene>
    <name evidence="3 5 6" type="ORF">SRAE_2000197000</name>
</gene>
<dbReference type="AlphaFoldDB" id="A0A090LBZ7"/>
<dbReference type="GeneID" id="36379671"/>
<dbReference type="Gene3D" id="3.40.50.10300">
    <property type="entry name" value="CoaB-like"/>
    <property type="match status" value="1"/>
</dbReference>
<evidence type="ECO:0000313" key="4">
    <source>
        <dbReference type="Proteomes" id="UP000035682"/>
    </source>
</evidence>
<dbReference type="Proteomes" id="UP000035682">
    <property type="component" value="Unplaced"/>
</dbReference>